<comment type="similarity">
    <text evidence="2 10 11">Belongs to the TonB-dependent receptor family.</text>
</comment>
<dbReference type="InterPro" id="IPR010104">
    <property type="entry name" value="TonB_rcpt_bac"/>
</dbReference>
<evidence type="ECO:0000256" key="5">
    <source>
        <dbReference type="ARBA" id="ARBA00022692"/>
    </source>
</evidence>
<keyword evidence="7 10" id="KW-0472">Membrane</keyword>
<protein>
    <submittedName>
        <fullName evidence="14">TonB-dependent receptor</fullName>
    </submittedName>
</protein>
<evidence type="ECO:0000256" key="10">
    <source>
        <dbReference type="PROSITE-ProRule" id="PRU01360"/>
    </source>
</evidence>
<dbReference type="InterPro" id="IPR037066">
    <property type="entry name" value="Plug_dom_sf"/>
</dbReference>
<evidence type="ECO:0000259" key="13">
    <source>
        <dbReference type="Pfam" id="PF07715"/>
    </source>
</evidence>
<feature type="domain" description="TonB-dependent receptor-like beta-barrel" evidence="12">
    <location>
        <begin position="407"/>
        <end position="846"/>
    </location>
</feature>
<evidence type="ECO:0000313" key="15">
    <source>
        <dbReference type="Proteomes" id="UP001216510"/>
    </source>
</evidence>
<keyword evidence="4 10" id="KW-1134">Transmembrane beta strand</keyword>
<keyword evidence="8 14" id="KW-0675">Receptor</keyword>
<dbReference type="CDD" id="cd01347">
    <property type="entry name" value="ligand_gated_channel"/>
    <property type="match status" value="1"/>
</dbReference>
<evidence type="ECO:0000256" key="6">
    <source>
        <dbReference type="ARBA" id="ARBA00023077"/>
    </source>
</evidence>
<evidence type="ECO:0000256" key="1">
    <source>
        <dbReference type="ARBA" id="ARBA00004571"/>
    </source>
</evidence>
<dbReference type="PANTHER" id="PTHR40980:SF3">
    <property type="entry name" value="TONB-DEPENDENT RECEPTOR-LIKE BETA-BARREL DOMAIN-CONTAINING PROTEIN"/>
    <property type="match status" value="1"/>
</dbReference>
<feature type="domain" description="TonB-dependent receptor plug" evidence="13">
    <location>
        <begin position="75"/>
        <end position="174"/>
    </location>
</feature>
<keyword evidence="5 10" id="KW-0812">Transmembrane</keyword>
<dbReference type="SUPFAM" id="SSF56935">
    <property type="entry name" value="Porins"/>
    <property type="match status" value="1"/>
</dbReference>
<dbReference type="Pfam" id="PF07715">
    <property type="entry name" value="Plug"/>
    <property type="match status" value="1"/>
</dbReference>
<keyword evidence="9 10" id="KW-0998">Cell outer membrane</keyword>
<evidence type="ECO:0000256" key="9">
    <source>
        <dbReference type="ARBA" id="ARBA00023237"/>
    </source>
</evidence>
<keyword evidence="6 11" id="KW-0798">TonB box</keyword>
<reference evidence="14 15" key="1">
    <citation type="submission" date="2023-02" db="EMBL/GenBank/DDBJ databases">
        <title>Gemone sequence of Telluria chitinolytica ACM 3522T.</title>
        <authorList>
            <person name="Frediansyah A."/>
            <person name="Miess H."/>
            <person name="Gross H."/>
        </authorList>
    </citation>
    <scope>NUCLEOTIDE SEQUENCE [LARGE SCALE GENOMIC DNA]</scope>
    <source>
        <strain evidence="14 15">ACM 3522</strain>
    </source>
</reference>
<comment type="subcellular location">
    <subcellularLocation>
        <location evidence="1 10">Cell outer membrane</location>
        <topology evidence="1 10">Multi-pass membrane protein</topology>
    </subcellularLocation>
</comment>
<keyword evidence="3 10" id="KW-0813">Transport</keyword>
<dbReference type="RefSeq" id="WP_277414763.1">
    <property type="nucleotide sequence ID" value="NZ_CP119083.1"/>
</dbReference>
<dbReference type="InterPro" id="IPR000531">
    <property type="entry name" value="Beta-barrel_TonB"/>
</dbReference>
<dbReference type="PROSITE" id="PS52016">
    <property type="entry name" value="TONB_DEPENDENT_REC_3"/>
    <property type="match status" value="1"/>
</dbReference>
<dbReference type="InterPro" id="IPR036942">
    <property type="entry name" value="Beta-barrel_TonB_sf"/>
</dbReference>
<name>A0ABY8BAI1_9BURK</name>
<evidence type="ECO:0000256" key="2">
    <source>
        <dbReference type="ARBA" id="ARBA00009810"/>
    </source>
</evidence>
<evidence type="ECO:0000256" key="11">
    <source>
        <dbReference type="RuleBase" id="RU003357"/>
    </source>
</evidence>
<dbReference type="Pfam" id="PF00593">
    <property type="entry name" value="TonB_dep_Rec_b-barrel"/>
    <property type="match status" value="1"/>
</dbReference>
<dbReference type="Gene3D" id="2.170.130.10">
    <property type="entry name" value="TonB-dependent receptor, plug domain"/>
    <property type="match status" value="1"/>
</dbReference>
<proteinExistence type="inferred from homology"/>
<accession>A0ABY8BAI1</accession>
<evidence type="ECO:0000256" key="8">
    <source>
        <dbReference type="ARBA" id="ARBA00023170"/>
    </source>
</evidence>
<organism evidence="14 15">
    <name type="scientific">Pseudoduganella chitinolytica</name>
    <dbReference type="NCBI Taxonomy" id="34070"/>
    <lineage>
        <taxon>Bacteria</taxon>
        <taxon>Pseudomonadati</taxon>
        <taxon>Pseudomonadota</taxon>
        <taxon>Betaproteobacteria</taxon>
        <taxon>Burkholderiales</taxon>
        <taxon>Oxalobacteraceae</taxon>
        <taxon>Telluria group</taxon>
        <taxon>Pseudoduganella</taxon>
    </lineage>
</organism>
<evidence type="ECO:0000256" key="7">
    <source>
        <dbReference type="ARBA" id="ARBA00023136"/>
    </source>
</evidence>
<evidence type="ECO:0000313" key="14">
    <source>
        <dbReference type="EMBL" id="WEF32001.1"/>
    </source>
</evidence>
<dbReference type="PANTHER" id="PTHR40980">
    <property type="entry name" value="PLUG DOMAIN-CONTAINING PROTEIN"/>
    <property type="match status" value="1"/>
</dbReference>
<dbReference type="InterPro" id="IPR039426">
    <property type="entry name" value="TonB-dep_rcpt-like"/>
</dbReference>
<gene>
    <name evidence="14" type="ORF">PX653_21615</name>
</gene>
<dbReference type="Proteomes" id="UP001216510">
    <property type="component" value="Chromosome"/>
</dbReference>
<dbReference type="NCBIfam" id="TIGR01782">
    <property type="entry name" value="TonB-Xanth-Caul"/>
    <property type="match status" value="1"/>
</dbReference>
<dbReference type="Gene3D" id="2.40.170.20">
    <property type="entry name" value="TonB-dependent receptor, beta-barrel domain"/>
    <property type="match status" value="1"/>
</dbReference>
<sequence>MKSTDIGRHDASRPLKMKLTVAALAGAGLLSSASVWGQAAQAIADKEAAAAAPMNAVVVTGVRRAAQSAQTIKKNADEVIDSIVAEEAGKFPDKNVAEILGRVTGVQIRRSGGEAADVVIRGLPGLTTLLNGREIYTSNNRNLHLADIPTTMLQRIDVYKTQGAEMVEGGTAGVIDVRTSRPFDFKGFSANVAGRVENRDKSKTNDPNVAGMLSNRWKGAYGEFGALLGLSYQKGHYHDEITWNSPPSQTVPSDPSITGPVDLGHSSTEGVRERYSANWALQWRPNRDVELYAEGWSTRIDHDRQSQYFIGTLMLPAYQTQYTLFPGTKQIDTATSTGNLFALSSNQTPREDSESHQGAIGARWDVTPALRVTSEFSRVSSHWQQKFPIMELNAHPSTIVGSTYVNGGARFDYPGYNMMDPNNYTLGALIDNWQESRGQSNDWRADATYDFGDEKLFREASVGVRVAKRKAAYQHESQNFLPNPGNLPAVNSLPGLTCPSMPFAGDYGMNRWLVVCDEYQHANIDAVRKMYGRDGQTAPDPYSMYTNSEDTTAFYGKTRFGFDVAGVKIDGTAGVRVVKTELDVNGFSLIDNKQVAVNRKTSDTDVLPNITLKAYLTDKLVGRFNAGKTIQRPAFGDFNPGISLGATPDGLGIYGGNGGNPDLKPITGKNADVALEWYFAPTGSLTATVFKHKFENYVVRSLALETIGGRQYRMDRPRNLNEGQLEGIEFGYRQFYDFLPGWLGGFGLEANYTYMKGHLVDGGKEVPFQGMSKNAYNVNVLYERGPWSGRVAYNYRSKFVDTFNYRTIAAPVGPIDLIVDPIETVDASISYKINDNMGITLDVENLGDRTYNDYHGIPSNPRDIRRYDRVIGLSLRWKM</sequence>
<dbReference type="InterPro" id="IPR012910">
    <property type="entry name" value="Plug_dom"/>
</dbReference>
<evidence type="ECO:0000259" key="12">
    <source>
        <dbReference type="Pfam" id="PF00593"/>
    </source>
</evidence>
<dbReference type="EMBL" id="CP119083">
    <property type="protein sequence ID" value="WEF32001.1"/>
    <property type="molecule type" value="Genomic_DNA"/>
</dbReference>
<evidence type="ECO:0000256" key="4">
    <source>
        <dbReference type="ARBA" id="ARBA00022452"/>
    </source>
</evidence>
<keyword evidence="15" id="KW-1185">Reference proteome</keyword>
<evidence type="ECO:0000256" key="3">
    <source>
        <dbReference type="ARBA" id="ARBA00022448"/>
    </source>
</evidence>